<protein>
    <submittedName>
        <fullName evidence="3">Uncharacterized protein</fullName>
    </submittedName>
</protein>
<name>A0ABQ5S1E7_9CHLO</name>
<keyword evidence="2" id="KW-0472">Membrane</keyword>
<dbReference type="EMBL" id="BSDZ01000014">
    <property type="protein sequence ID" value="GLI63081.1"/>
    <property type="molecule type" value="Genomic_DNA"/>
</dbReference>
<reference evidence="3 4" key="1">
    <citation type="journal article" date="2023" name="IScience">
        <title>Expanded male sex-determining region conserved during the evolution of homothallism in the green alga Volvox.</title>
        <authorList>
            <person name="Yamamoto K."/>
            <person name="Matsuzaki R."/>
            <person name="Mahakham W."/>
            <person name="Heman W."/>
            <person name="Sekimoto H."/>
            <person name="Kawachi M."/>
            <person name="Minakuchi Y."/>
            <person name="Toyoda A."/>
            <person name="Nozaki H."/>
        </authorList>
    </citation>
    <scope>NUCLEOTIDE SEQUENCE [LARGE SCALE GENOMIC DNA]</scope>
    <source>
        <strain evidence="3 4">NIES-4468</strain>
    </source>
</reference>
<comment type="caution">
    <text evidence="3">The sequence shown here is derived from an EMBL/GenBank/DDBJ whole genome shotgun (WGS) entry which is preliminary data.</text>
</comment>
<evidence type="ECO:0000256" key="2">
    <source>
        <dbReference type="SAM" id="Phobius"/>
    </source>
</evidence>
<keyword evidence="4" id="KW-1185">Reference proteome</keyword>
<evidence type="ECO:0000313" key="3">
    <source>
        <dbReference type="EMBL" id="GLI63081.1"/>
    </source>
</evidence>
<feature type="compositionally biased region" description="Basic and acidic residues" evidence="1">
    <location>
        <begin position="33"/>
        <end position="44"/>
    </location>
</feature>
<sequence>MRTSKTQIPRIPPKFTPIRTVAEVKSQLPKVKLPKDAAVDKPVERSGPPSPNAITTSDLPNIGVSSERRNLSSSSGSTPMPPAAVTVMEAAVLPLPPTPVEASTPTFEVSHVAVPTFATGQSAFHPCMSGDTFTAQSRCTPAKTATTAPEGLRREIADILSGPEGAQVLAAVLANMKGVGGGAGGSDGDGPGGSSGPGGSTVSGGASRPPSQCARIPLWVLAMVVVLMMIFTLTLCLALLVWELMTQRAIGHPTTWPSWPEL</sequence>
<feature type="compositionally biased region" description="Gly residues" evidence="1">
    <location>
        <begin position="182"/>
        <end position="202"/>
    </location>
</feature>
<organism evidence="3 4">
    <name type="scientific">Volvox africanus</name>
    <dbReference type="NCBI Taxonomy" id="51714"/>
    <lineage>
        <taxon>Eukaryota</taxon>
        <taxon>Viridiplantae</taxon>
        <taxon>Chlorophyta</taxon>
        <taxon>core chlorophytes</taxon>
        <taxon>Chlorophyceae</taxon>
        <taxon>CS clade</taxon>
        <taxon>Chlamydomonadales</taxon>
        <taxon>Volvocaceae</taxon>
        <taxon>Volvox</taxon>
    </lineage>
</organism>
<evidence type="ECO:0000313" key="4">
    <source>
        <dbReference type="Proteomes" id="UP001165090"/>
    </source>
</evidence>
<feature type="region of interest" description="Disordered" evidence="1">
    <location>
        <begin position="182"/>
        <end position="210"/>
    </location>
</feature>
<feature type="region of interest" description="Disordered" evidence="1">
    <location>
        <begin position="24"/>
        <end position="82"/>
    </location>
</feature>
<accession>A0ABQ5S1E7</accession>
<keyword evidence="2" id="KW-0812">Transmembrane</keyword>
<proteinExistence type="predicted"/>
<keyword evidence="2" id="KW-1133">Transmembrane helix</keyword>
<dbReference type="Proteomes" id="UP001165090">
    <property type="component" value="Unassembled WGS sequence"/>
</dbReference>
<gene>
    <name evidence="3" type="ORF">VaNZ11_005983</name>
</gene>
<evidence type="ECO:0000256" key="1">
    <source>
        <dbReference type="SAM" id="MobiDB-lite"/>
    </source>
</evidence>
<feature type="transmembrane region" description="Helical" evidence="2">
    <location>
        <begin position="218"/>
        <end position="242"/>
    </location>
</feature>